<dbReference type="PANTHER" id="PTHR33286:SF24">
    <property type="entry name" value="BIFUNCTIONAL INHIBITOR_PLANT LIPID TRANSFER PROTEIN_SEED STORAGE HELICAL DOMAIN-CONTAINING PROTEIN"/>
    <property type="match status" value="1"/>
</dbReference>
<evidence type="ECO:0000313" key="4">
    <source>
        <dbReference type="Proteomes" id="UP000554482"/>
    </source>
</evidence>
<dbReference type="Gene3D" id="1.10.110.10">
    <property type="entry name" value="Plant lipid-transfer and hydrophobic proteins"/>
    <property type="match status" value="1"/>
</dbReference>
<evidence type="ECO:0000259" key="2">
    <source>
        <dbReference type="Pfam" id="PF14368"/>
    </source>
</evidence>
<keyword evidence="4" id="KW-1185">Reference proteome</keyword>
<reference evidence="3 4" key="1">
    <citation type="submission" date="2020-06" db="EMBL/GenBank/DDBJ databases">
        <title>Transcriptomic and genomic resources for Thalictrum thalictroides and T. hernandezii: Facilitating candidate gene discovery in an emerging model plant lineage.</title>
        <authorList>
            <person name="Arias T."/>
            <person name="Riano-Pachon D.M."/>
            <person name="Di Stilio V.S."/>
        </authorList>
    </citation>
    <scope>NUCLEOTIDE SEQUENCE [LARGE SCALE GENOMIC DNA]</scope>
    <source>
        <strain evidence="4">cv. WT478/WT964</strain>
        <tissue evidence="3">Leaves</tissue>
    </source>
</reference>
<evidence type="ECO:0000313" key="3">
    <source>
        <dbReference type="EMBL" id="KAF5198872.1"/>
    </source>
</evidence>
<dbReference type="AlphaFoldDB" id="A0A7J6WRY0"/>
<name>A0A7J6WRY0_THATH</name>
<dbReference type="PANTHER" id="PTHR33286">
    <property type="entry name" value="BIFUNCTIONAL INHIBITOR/LIPID-TRANSFER PROTEIN/SEED STORAGE 2S ALBUMIN SUPERFAMILY PROTEIN"/>
    <property type="match status" value="1"/>
</dbReference>
<feature type="domain" description="Bifunctional inhibitor/plant lipid transfer protein/seed storage helical" evidence="2">
    <location>
        <begin position="65"/>
        <end position="146"/>
    </location>
</feature>
<organism evidence="3 4">
    <name type="scientific">Thalictrum thalictroides</name>
    <name type="common">Rue-anemone</name>
    <name type="synonym">Anemone thalictroides</name>
    <dbReference type="NCBI Taxonomy" id="46969"/>
    <lineage>
        <taxon>Eukaryota</taxon>
        <taxon>Viridiplantae</taxon>
        <taxon>Streptophyta</taxon>
        <taxon>Embryophyta</taxon>
        <taxon>Tracheophyta</taxon>
        <taxon>Spermatophyta</taxon>
        <taxon>Magnoliopsida</taxon>
        <taxon>Ranunculales</taxon>
        <taxon>Ranunculaceae</taxon>
        <taxon>Thalictroideae</taxon>
        <taxon>Thalictrum</taxon>
    </lineage>
</organism>
<feature type="signal peptide" evidence="1">
    <location>
        <begin position="1"/>
        <end position="21"/>
    </location>
</feature>
<sequence length="150" mass="17213">MKILVGLVVLVLVLCQYGAQGGRSRKNMTLEEQLKVLNKTTMKTSHHQASEEDYDDCEIDYDDLMPKCDTTLKKLECGDQWTNCRKVPWIDPTAGCCFYIQDADLQCICRNYIDTDKDMEDYIISVPKLVRLAEYCGNPFPHKFKCGSKI</sequence>
<dbReference type="Pfam" id="PF14368">
    <property type="entry name" value="LTP_2"/>
    <property type="match status" value="1"/>
</dbReference>
<protein>
    <recommendedName>
        <fullName evidence="2">Bifunctional inhibitor/plant lipid transfer protein/seed storage helical domain-containing protein</fullName>
    </recommendedName>
</protein>
<proteinExistence type="predicted"/>
<dbReference type="SUPFAM" id="SSF47699">
    <property type="entry name" value="Bifunctional inhibitor/lipid-transfer protein/seed storage 2S albumin"/>
    <property type="match status" value="1"/>
</dbReference>
<keyword evidence="1" id="KW-0732">Signal</keyword>
<dbReference type="Proteomes" id="UP000554482">
    <property type="component" value="Unassembled WGS sequence"/>
</dbReference>
<dbReference type="OrthoDB" id="678486at2759"/>
<accession>A0A7J6WRY0</accession>
<dbReference type="InterPro" id="IPR016140">
    <property type="entry name" value="Bifunc_inhib/LTP/seed_store"/>
</dbReference>
<evidence type="ECO:0000256" key="1">
    <source>
        <dbReference type="SAM" id="SignalP"/>
    </source>
</evidence>
<dbReference type="InterPro" id="IPR036312">
    <property type="entry name" value="Bifun_inhib/LTP/seed_sf"/>
</dbReference>
<gene>
    <name evidence="3" type="ORF">FRX31_011542</name>
</gene>
<feature type="chain" id="PRO_5029803168" description="Bifunctional inhibitor/plant lipid transfer protein/seed storage helical domain-containing protein" evidence="1">
    <location>
        <begin position="22"/>
        <end position="150"/>
    </location>
</feature>
<comment type="caution">
    <text evidence="3">The sequence shown here is derived from an EMBL/GenBank/DDBJ whole genome shotgun (WGS) entry which is preliminary data.</text>
</comment>
<dbReference type="EMBL" id="JABWDY010012724">
    <property type="protein sequence ID" value="KAF5198872.1"/>
    <property type="molecule type" value="Genomic_DNA"/>
</dbReference>